<gene>
    <name evidence="2" type="ORF">Lqua_3299</name>
    <name evidence="3" type="ORF">NCTC12376_02099</name>
</gene>
<sequence>MNKNNWIWMWCLSLISLFNTHTALASLPKFTIVPSVPGSNFVRLPINGTAKVTYVVTNKLSTTKTLTVQPVAGMTQDTGGSNNPCQSPFTLVPGSSCSLNLKINASQLPPGVHDLGPTVCIGSSHSSCSLPSPNEKLQVAVGSLSLSSSTLILAKQGLLSTASKARQLIITNHASFAIANVTYSVSPQLPANTRISPATCGTIPAGGSCVLTITPGNTPSTPASAALTEPTPSVLTVQGDSGAAITAHIIVLTYNNFYQQGFVFALDDTTPISQSVGIKVAAKQNNTASVHGGLVWDNGSGAVTVGVFDDSSSPCSGSYDGACNTAAIVTVLKGPPEQLPINSFAASLCANYQIDSSGNSPCAEGSTCYSNWYLPAICEMGPAINEPWANCIPGTPNMVDNLSQLISSQCSGLQCLSGYYWSSTEFSVNPAGTAWALYFDPGSSSIHNLDLKFLDLFVRCVRAA</sequence>
<reference evidence="2 4" key="1">
    <citation type="submission" date="2015-11" db="EMBL/GenBank/DDBJ databases">
        <title>Genomic analysis of 38 Legionella species identifies large and diverse effector repertoires.</title>
        <authorList>
            <person name="Burstein D."/>
            <person name="Amaro F."/>
            <person name="Zusman T."/>
            <person name="Lifshitz Z."/>
            <person name="Cohen O."/>
            <person name="Gilbert J.A."/>
            <person name="Pupko T."/>
            <person name="Shuman H.A."/>
            <person name="Segal G."/>
        </authorList>
    </citation>
    <scope>NUCLEOTIDE SEQUENCE [LARGE SCALE GENOMIC DNA]</scope>
    <source>
        <strain evidence="2 4">ATCC 49507</strain>
    </source>
</reference>
<dbReference type="EMBL" id="LNYR01000048">
    <property type="protein sequence ID" value="KTD43398.1"/>
    <property type="molecule type" value="Genomic_DNA"/>
</dbReference>
<dbReference type="STRING" id="45072.Lqua_3299"/>
<feature type="chain" id="PRO_5016730392" evidence="1">
    <location>
        <begin position="26"/>
        <end position="464"/>
    </location>
</feature>
<evidence type="ECO:0000313" key="2">
    <source>
        <dbReference type="EMBL" id="KTD43398.1"/>
    </source>
</evidence>
<evidence type="ECO:0000313" key="5">
    <source>
        <dbReference type="Proteomes" id="UP000254230"/>
    </source>
</evidence>
<dbReference type="Proteomes" id="UP000054639">
    <property type="component" value="Unassembled WGS sequence"/>
</dbReference>
<dbReference type="AlphaFoldDB" id="A0A378KXF5"/>
<accession>A0A378KXF5</accession>
<evidence type="ECO:0000313" key="4">
    <source>
        <dbReference type="Proteomes" id="UP000054639"/>
    </source>
</evidence>
<organism evidence="3 5">
    <name type="scientific">Legionella quateirensis</name>
    <dbReference type="NCBI Taxonomy" id="45072"/>
    <lineage>
        <taxon>Bacteria</taxon>
        <taxon>Pseudomonadati</taxon>
        <taxon>Pseudomonadota</taxon>
        <taxon>Gammaproteobacteria</taxon>
        <taxon>Legionellales</taxon>
        <taxon>Legionellaceae</taxon>
        <taxon>Legionella</taxon>
    </lineage>
</organism>
<feature type="signal peptide" evidence="1">
    <location>
        <begin position="1"/>
        <end position="25"/>
    </location>
</feature>
<dbReference type="RefSeq" id="WP_058475411.1">
    <property type="nucleotide sequence ID" value="NZ_CAAAIL010000020.1"/>
</dbReference>
<evidence type="ECO:0000313" key="3">
    <source>
        <dbReference type="EMBL" id="STY18281.1"/>
    </source>
</evidence>
<keyword evidence="1" id="KW-0732">Signal</keyword>
<dbReference type="OrthoDB" id="5636215at2"/>
<evidence type="ECO:0000256" key="1">
    <source>
        <dbReference type="SAM" id="SignalP"/>
    </source>
</evidence>
<dbReference type="EMBL" id="UGOW01000001">
    <property type="protein sequence ID" value="STY18281.1"/>
    <property type="molecule type" value="Genomic_DNA"/>
</dbReference>
<dbReference type="Proteomes" id="UP000254230">
    <property type="component" value="Unassembled WGS sequence"/>
</dbReference>
<reference evidence="3 5" key="2">
    <citation type="submission" date="2018-06" db="EMBL/GenBank/DDBJ databases">
        <authorList>
            <consortium name="Pathogen Informatics"/>
            <person name="Doyle S."/>
        </authorList>
    </citation>
    <scope>NUCLEOTIDE SEQUENCE [LARGE SCALE GENOMIC DNA]</scope>
    <source>
        <strain evidence="3 5">NCTC12376</strain>
    </source>
</reference>
<proteinExistence type="predicted"/>
<keyword evidence="4" id="KW-1185">Reference proteome</keyword>
<protein>
    <submittedName>
        <fullName evidence="2 3">Protein with a bacterial immunoglobulin-like domain</fullName>
    </submittedName>
</protein>
<name>A0A378KXF5_9GAMM</name>